<evidence type="ECO:0000313" key="1">
    <source>
        <dbReference type="EMBL" id="PBK61844.1"/>
    </source>
</evidence>
<dbReference type="Proteomes" id="UP000218334">
    <property type="component" value="Unassembled WGS sequence"/>
</dbReference>
<organism evidence="1 2">
    <name type="scientific">Armillaria solidipes</name>
    <dbReference type="NCBI Taxonomy" id="1076256"/>
    <lineage>
        <taxon>Eukaryota</taxon>
        <taxon>Fungi</taxon>
        <taxon>Dikarya</taxon>
        <taxon>Basidiomycota</taxon>
        <taxon>Agaricomycotina</taxon>
        <taxon>Agaricomycetes</taxon>
        <taxon>Agaricomycetidae</taxon>
        <taxon>Agaricales</taxon>
        <taxon>Marasmiineae</taxon>
        <taxon>Physalacriaceae</taxon>
        <taxon>Armillaria</taxon>
    </lineage>
</organism>
<proteinExistence type="predicted"/>
<protein>
    <submittedName>
        <fullName evidence="1">Uncharacterized protein</fullName>
    </submittedName>
</protein>
<gene>
    <name evidence="1" type="ORF">ARMSODRAFT_1025385</name>
</gene>
<sequence length="63" mass="6920">MTHEPIPGLSVSSSNPPLPGIEDLVQATATKRNFLSIIPPELIKEIIDYLWDNKDALIAYSSV</sequence>
<accession>A0A2H3AYS1</accession>
<evidence type="ECO:0000313" key="2">
    <source>
        <dbReference type="Proteomes" id="UP000218334"/>
    </source>
</evidence>
<name>A0A2H3AYS1_9AGAR</name>
<dbReference type="AlphaFoldDB" id="A0A2H3AYS1"/>
<keyword evidence="2" id="KW-1185">Reference proteome</keyword>
<reference evidence="2" key="1">
    <citation type="journal article" date="2017" name="Nat. Ecol. Evol.">
        <title>Genome expansion and lineage-specific genetic innovations in the forest pathogenic fungi Armillaria.</title>
        <authorList>
            <person name="Sipos G."/>
            <person name="Prasanna A.N."/>
            <person name="Walter M.C."/>
            <person name="O'Connor E."/>
            <person name="Balint B."/>
            <person name="Krizsan K."/>
            <person name="Kiss B."/>
            <person name="Hess J."/>
            <person name="Varga T."/>
            <person name="Slot J."/>
            <person name="Riley R."/>
            <person name="Boka B."/>
            <person name="Rigling D."/>
            <person name="Barry K."/>
            <person name="Lee J."/>
            <person name="Mihaltcheva S."/>
            <person name="LaButti K."/>
            <person name="Lipzen A."/>
            <person name="Waldron R."/>
            <person name="Moloney N.M."/>
            <person name="Sperisen C."/>
            <person name="Kredics L."/>
            <person name="Vagvoelgyi C."/>
            <person name="Patrignani A."/>
            <person name="Fitzpatrick D."/>
            <person name="Nagy I."/>
            <person name="Doyle S."/>
            <person name="Anderson J.B."/>
            <person name="Grigoriev I.V."/>
            <person name="Gueldener U."/>
            <person name="Muensterkoetter M."/>
            <person name="Nagy L.G."/>
        </authorList>
    </citation>
    <scope>NUCLEOTIDE SEQUENCE [LARGE SCALE GENOMIC DNA]</scope>
    <source>
        <strain evidence="2">28-4</strain>
    </source>
</reference>
<dbReference type="EMBL" id="KZ293472">
    <property type="protein sequence ID" value="PBK61844.1"/>
    <property type="molecule type" value="Genomic_DNA"/>
</dbReference>